<dbReference type="GO" id="GO:0046503">
    <property type="term" value="P:glycerolipid catabolic process"/>
    <property type="evidence" value="ECO:0007669"/>
    <property type="project" value="TreeGrafter"/>
</dbReference>
<sequence length="300" mass="31278">MPQTTANGIRLTYETYGPETGAPLLLICGLGMQMIRWPQGFLDALVARGFHVIAMDNRDVGLSQGFDEAGVPDLQAIVAERQAGRWPAAPYCLSDMAADCAGLLDALGIAQAHVAGMSMGGMIAQLVACDHRAKALSLTSIMSTTSEPGLPPGTPAALEALSKPRPHPDDDLETFLKLSVAASRAIGSPAFPAPEAEIHARALADARRAWRPQGFARQYAAIMASPGRAAKLAALDLPATVIHGVQDPLVRFEGGKATAEAIPGCELVAIEGMGHDLPTELHARIADALAATAERARAAA</sequence>
<dbReference type="GO" id="GO:0004806">
    <property type="term" value="F:triacylglycerol lipase activity"/>
    <property type="evidence" value="ECO:0007669"/>
    <property type="project" value="TreeGrafter"/>
</dbReference>
<dbReference type="InterPro" id="IPR000073">
    <property type="entry name" value="AB_hydrolase_1"/>
</dbReference>
<dbReference type="AlphaFoldDB" id="A0A1I3NE00"/>
<dbReference type="Proteomes" id="UP000199377">
    <property type="component" value="Unassembled WGS sequence"/>
</dbReference>
<evidence type="ECO:0000259" key="1">
    <source>
        <dbReference type="Pfam" id="PF12697"/>
    </source>
</evidence>
<dbReference type="PANTHER" id="PTHR43433">
    <property type="entry name" value="HYDROLASE, ALPHA/BETA FOLD FAMILY PROTEIN"/>
    <property type="match status" value="1"/>
</dbReference>
<dbReference type="STRING" id="1114924.SAMN05216258_11339"/>
<gene>
    <name evidence="2" type="ORF">SAMN05216258_11339</name>
</gene>
<dbReference type="SUPFAM" id="SSF53474">
    <property type="entry name" value="alpha/beta-Hydrolases"/>
    <property type="match status" value="1"/>
</dbReference>
<dbReference type="OrthoDB" id="9798888at2"/>
<dbReference type="RefSeq" id="WP_092864828.1">
    <property type="nucleotide sequence ID" value="NZ_FOQH01000013.1"/>
</dbReference>
<protein>
    <submittedName>
        <fullName evidence="2">Pimeloyl-ACP methyl ester carboxylesterase</fullName>
    </submittedName>
</protein>
<accession>A0A1I3NE00</accession>
<feature type="domain" description="AB hydrolase-1" evidence="1">
    <location>
        <begin position="24"/>
        <end position="288"/>
    </location>
</feature>
<evidence type="ECO:0000313" key="3">
    <source>
        <dbReference type="Proteomes" id="UP000199377"/>
    </source>
</evidence>
<dbReference type="InterPro" id="IPR029058">
    <property type="entry name" value="AB_hydrolase_fold"/>
</dbReference>
<dbReference type="EMBL" id="FOQH01000013">
    <property type="protein sequence ID" value="SFJ07170.1"/>
    <property type="molecule type" value="Genomic_DNA"/>
</dbReference>
<evidence type="ECO:0000313" key="2">
    <source>
        <dbReference type="EMBL" id="SFJ07170.1"/>
    </source>
</evidence>
<proteinExistence type="predicted"/>
<dbReference type="InterPro" id="IPR050471">
    <property type="entry name" value="AB_hydrolase"/>
</dbReference>
<dbReference type="PANTHER" id="PTHR43433:SF5">
    <property type="entry name" value="AB HYDROLASE-1 DOMAIN-CONTAINING PROTEIN"/>
    <property type="match status" value="1"/>
</dbReference>
<dbReference type="Gene3D" id="3.40.50.1820">
    <property type="entry name" value="alpha/beta hydrolase"/>
    <property type="match status" value="1"/>
</dbReference>
<organism evidence="2 3">
    <name type="scientific">Albimonas pacifica</name>
    <dbReference type="NCBI Taxonomy" id="1114924"/>
    <lineage>
        <taxon>Bacteria</taxon>
        <taxon>Pseudomonadati</taxon>
        <taxon>Pseudomonadota</taxon>
        <taxon>Alphaproteobacteria</taxon>
        <taxon>Rhodobacterales</taxon>
        <taxon>Paracoccaceae</taxon>
        <taxon>Albimonas</taxon>
    </lineage>
</organism>
<keyword evidence="3" id="KW-1185">Reference proteome</keyword>
<dbReference type="Pfam" id="PF12697">
    <property type="entry name" value="Abhydrolase_6"/>
    <property type="match status" value="1"/>
</dbReference>
<reference evidence="2 3" key="1">
    <citation type="submission" date="2016-10" db="EMBL/GenBank/DDBJ databases">
        <authorList>
            <person name="de Groot N.N."/>
        </authorList>
    </citation>
    <scope>NUCLEOTIDE SEQUENCE [LARGE SCALE GENOMIC DNA]</scope>
    <source>
        <strain evidence="2 3">CGMCC 1.11030</strain>
    </source>
</reference>
<name>A0A1I3NE00_9RHOB</name>